<gene>
    <name evidence="1" type="ORF">J4415_02955</name>
</gene>
<comment type="caution">
    <text evidence="1">The sequence shown here is derived from an EMBL/GenBank/DDBJ whole genome shotgun (WGS) entry which is preliminary data.</text>
</comment>
<sequence>MMKQKGVILTLTILLFSLAIIGLSSQLRENTRLLEQNAQFVSAIDRVAYKFENVQDNIYDIMLNVGNMDFDSNAEAIWFYERLPEKTKKDTYQIDLDSYREFVFLHSDALDVNINSATVDVRDLLVSPYDINYTHSKDKGKYYNEISYSPESLNFEGYFIDITLQNQDYNGIIKNMKTSPSNNINLDLVIRNSTKITENELHYTDVDYTKTSTITIKTSGQAQHDIEITITPTGVLTITNNNQVPIDINSGINFGALATEMPVVELPDNMVAVGSADYNIEKS</sequence>
<dbReference type="EMBL" id="JAGVWD010000043">
    <property type="protein sequence ID" value="MBS3057565.1"/>
    <property type="molecule type" value="Genomic_DNA"/>
</dbReference>
<dbReference type="Proteomes" id="UP000677687">
    <property type="component" value="Unassembled WGS sequence"/>
</dbReference>
<dbReference type="AlphaFoldDB" id="A0A8T4L155"/>
<proteinExistence type="predicted"/>
<reference evidence="1" key="1">
    <citation type="submission" date="2021-03" db="EMBL/GenBank/DDBJ databases">
        <authorList>
            <person name="Jaffe A."/>
        </authorList>
    </citation>
    <scope>NUCLEOTIDE SEQUENCE</scope>
    <source>
        <strain evidence="1">RIFCSPHIGHO2_01_FULL_AR10_44_11</strain>
    </source>
</reference>
<accession>A0A8T4L155</accession>
<protein>
    <submittedName>
        <fullName evidence="1">Uncharacterized protein</fullName>
    </submittedName>
</protein>
<evidence type="ECO:0000313" key="2">
    <source>
        <dbReference type="Proteomes" id="UP000677687"/>
    </source>
</evidence>
<evidence type="ECO:0000313" key="1">
    <source>
        <dbReference type="EMBL" id="MBS3057565.1"/>
    </source>
</evidence>
<organism evidence="1 2">
    <name type="scientific">Candidatus Iainarchaeum sp</name>
    <dbReference type="NCBI Taxonomy" id="3101447"/>
    <lineage>
        <taxon>Archaea</taxon>
        <taxon>Candidatus Iainarchaeota</taxon>
        <taxon>Candidatus Iainarchaeia</taxon>
        <taxon>Candidatus Iainarchaeales</taxon>
        <taxon>Candidatus Iainarchaeaceae</taxon>
        <taxon>Candidatus Iainarchaeum</taxon>
    </lineage>
</organism>
<reference evidence="1" key="2">
    <citation type="submission" date="2021-05" db="EMBL/GenBank/DDBJ databases">
        <title>Protein family content uncovers lineage relationships and bacterial pathway maintenance mechanisms in DPANN archaea.</title>
        <authorList>
            <person name="Castelle C.J."/>
            <person name="Meheust R."/>
            <person name="Jaffe A.L."/>
            <person name="Seitz K."/>
            <person name="Gong X."/>
            <person name="Baker B.J."/>
            <person name="Banfield J.F."/>
        </authorList>
    </citation>
    <scope>NUCLEOTIDE SEQUENCE</scope>
    <source>
        <strain evidence="1">RIFCSPHIGHO2_01_FULL_AR10_44_11</strain>
    </source>
</reference>
<name>A0A8T4L155_9ARCH</name>